<comment type="caution">
    <text evidence="1">The sequence shown here is derived from an EMBL/GenBank/DDBJ whole genome shotgun (WGS) entry which is preliminary data.</text>
</comment>
<protein>
    <submittedName>
        <fullName evidence="1">Zinc transporter 2</fullName>
    </submittedName>
</protein>
<gene>
    <name evidence="1" type="ORF">DR999_PMT03126</name>
</gene>
<reference evidence="1 2" key="2">
    <citation type="submission" date="2019-04" db="EMBL/GenBank/DDBJ databases">
        <title>The genome sequence of big-headed turtle.</title>
        <authorList>
            <person name="Gong S."/>
        </authorList>
    </citation>
    <scope>NUCLEOTIDE SEQUENCE [LARGE SCALE GENOMIC DNA]</scope>
    <source>
        <strain evidence="1">DO16091913</strain>
        <tissue evidence="1">Muscle</tissue>
    </source>
</reference>
<dbReference type="Proteomes" id="UP000297703">
    <property type="component" value="Unassembled WGS sequence"/>
</dbReference>
<dbReference type="AlphaFoldDB" id="A0A4D9EVH7"/>
<name>A0A4D9EVH7_9SAUR</name>
<sequence length="104" mass="11798">MDKLVSEERVRDTPLLLCREQKAVGTSEISLSFLDGGNGFFLFEVNMELRRASTQVNYHLQGIVIIGLTPQCIQLEHFPWVRLVLASQNSIEQSSPRITSKSYD</sequence>
<accession>A0A4D9EVH7</accession>
<proteinExistence type="predicted"/>
<organism evidence="1 2">
    <name type="scientific">Platysternon megacephalum</name>
    <name type="common">big-headed turtle</name>
    <dbReference type="NCBI Taxonomy" id="55544"/>
    <lineage>
        <taxon>Eukaryota</taxon>
        <taxon>Metazoa</taxon>
        <taxon>Chordata</taxon>
        <taxon>Craniata</taxon>
        <taxon>Vertebrata</taxon>
        <taxon>Euteleostomi</taxon>
        <taxon>Archelosauria</taxon>
        <taxon>Testudinata</taxon>
        <taxon>Testudines</taxon>
        <taxon>Cryptodira</taxon>
        <taxon>Durocryptodira</taxon>
        <taxon>Testudinoidea</taxon>
        <taxon>Platysternidae</taxon>
        <taxon>Platysternon</taxon>
    </lineage>
</organism>
<reference evidence="1 2" key="1">
    <citation type="submission" date="2019-04" db="EMBL/GenBank/DDBJ databases">
        <title>Draft genome of the big-headed turtle Platysternon megacephalum.</title>
        <authorList>
            <person name="Gong S."/>
        </authorList>
    </citation>
    <scope>NUCLEOTIDE SEQUENCE [LARGE SCALE GENOMIC DNA]</scope>
    <source>
        <strain evidence="1">DO16091913</strain>
        <tissue evidence="1">Muscle</tissue>
    </source>
</reference>
<dbReference type="EMBL" id="QXTE01000016">
    <property type="protein sequence ID" value="TFK13185.1"/>
    <property type="molecule type" value="Genomic_DNA"/>
</dbReference>
<keyword evidence="2" id="KW-1185">Reference proteome</keyword>
<evidence type="ECO:0000313" key="1">
    <source>
        <dbReference type="EMBL" id="TFK13185.1"/>
    </source>
</evidence>
<evidence type="ECO:0000313" key="2">
    <source>
        <dbReference type="Proteomes" id="UP000297703"/>
    </source>
</evidence>